<feature type="transmembrane region" description="Helical" evidence="7">
    <location>
        <begin position="434"/>
        <end position="453"/>
    </location>
</feature>
<feature type="transmembrane region" description="Helical" evidence="7">
    <location>
        <begin position="267"/>
        <end position="289"/>
    </location>
</feature>
<evidence type="ECO:0000313" key="11">
    <source>
        <dbReference type="Proteomes" id="UP001147653"/>
    </source>
</evidence>
<evidence type="ECO:0000256" key="5">
    <source>
        <dbReference type="ARBA" id="ARBA00023136"/>
    </source>
</evidence>
<name>A0A9X3SDJ0_9ACTN</name>
<keyword evidence="3 7" id="KW-0812">Transmembrane</keyword>
<feature type="domain" description="MacB-like periplasmic core" evidence="9">
    <location>
        <begin position="18"/>
        <end position="232"/>
    </location>
</feature>
<evidence type="ECO:0000256" key="3">
    <source>
        <dbReference type="ARBA" id="ARBA00022692"/>
    </source>
</evidence>
<comment type="subcellular location">
    <subcellularLocation>
        <location evidence="1">Cell membrane</location>
        <topology evidence="1">Multi-pass membrane protein</topology>
    </subcellularLocation>
</comment>
<feature type="transmembrane region" description="Helical" evidence="7">
    <location>
        <begin position="485"/>
        <end position="505"/>
    </location>
</feature>
<feature type="transmembrane region" description="Helical" evidence="7">
    <location>
        <begin position="799"/>
        <end position="818"/>
    </location>
</feature>
<keyword evidence="11" id="KW-1185">Reference proteome</keyword>
<keyword evidence="2" id="KW-1003">Cell membrane</keyword>
<comment type="caution">
    <text evidence="10">The sequence shown here is derived from an EMBL/GenBank/DDBJ whole genome shotgun (WGS) entry which is preliminary data.</text>
</comment>
<evidence type="ECO:0000256" key="2">
    <source>
        <dbReference type="ARBA" id="ARBA00022475"/>
    </source>
</evidence>
<protein>
    <submittedName>
        <fullName evidence="10">FtsX-like permease family protein</fullName>
    </submittedName>
</protein>
<dbReference type="PANTHER" id="PTHR30572">
    <property type="entry name" value="MEMBRANE COMPONENT OF TRANSPORTER-RELATED"/>
    <property type="match status" value="1"/>
</dbReference>
<feature type="domain" description="ABC3 transporter permease C-terminal" evidence="8">
    <location>
        <begin position="708"/>
        <end position="824"/>
    </location>
</feature>
<gene>
    <name evidence="10" type="ORF">OJ997_05540</name>
</gene>
<evidence type="ECO:0000256" key="4">
    <source>
        <dbReference type="ARBA" id="ARBA00022989"/>
    </source>
</evidence>
<evidence type="ECO:0000259" key="8">
    <source>
        <dbReference type="Pfam" id="PF02687"/>
    </source>
</evidence>
<dbReference type="Proteomes" id="UP001147653">
    <property type="component" value="Unassembled WGS sequence"/>
</dbReference>
<dbReference type="RefSeq" id="WP_270024052.1">
    <property type="nucleotide sequence ID" value="NZ_JAPDDP010000007.1"/>
</dbReference>
<dbReference type="PANTHER" id="PTHR30572:SF4">
    <property type="entry name" value="ABC TRANSPORTER PERMEASE YTRF"/>
    <property type="match status" value="1"/>
</dbReference>
<evidence type="ECO:0000256" key="1">
    <source>
        <dbReference type="ARBA" id="ARBA00004651"/>
    </source>
</evidence>
<evidence type="ECO:0000313" key="10">
    <source>
        <dbReference type="EMBL" id="MDA0179747.1"/>
    </source>
</evidence>
<dbReference type="AlphaFoldDB" id="A0A9X3SDJ0"/>
<organism evidence="10 11">
    <name type="scientific">Solirubrobacter phytolaccae</name>
    <dbReference type="NCBI Taxonomy" id="1404360"/>
    <lineage>
        <taxon>Bacteria</taxon>
        <taxon>Bacillati</taxon>
        <taxon>Actinomycetota</taxon>
        <taxon>Thermoleophilia</taxon>
        <taxon>Solirubrobacterales</taxon>
        <taxon>Solirubrobacteraceae</taxon>
        <taxon>Solirubrobacter</taxon>
    </lineage>
</organism>
<sequence>MRTLAWRGVRNNLGRYVATLVAIITGVGFFTATTFVSDRVISSLEGDVDQQYGNVDAAVVLADSTADLSGDPGKDLKLSARQADRITSVPGVDGSAGLLTAPVAFPPRRGHPSAKAATGRLWIDDAELNPLELTSGRAPKGAGEVAVDRGLAESVDLKVGSRVKVATLAGAFDATVVGVTKFGSADALDQDGTVSVPAAAAFDWLNSGQREYQALYLRGSVDQAQLEREIKPLTPEGYTAQTGEQFLTDQRESTGAIGRYLKQALQAFALLALFVGAFVIYNTFSVIVAQRLRELAVLAAIGATPKQIKRSLRLEGLIIGLLGSALGVVAGLVLTFVLIAVLKAVGVELPGSGIKVGLAPVVQGILLGTVITFLSVNIPARRAAKTEPIEALRISAVDATSFSRRRKITAAVLVVLGAGGLVAGGSWAAIGFGALLLFVGVIVAGPFIALGGARLARPLMKPFGLEGRLAVDNVARNPGRTATTANALLIGVFLVTLVTAAGTSVKDFAVGELKKLQSADFIITSEGGSIDPQLQADFKRIDGVKAITPFRRETVTIDGKVARLSSGDIPAIQKVADLEFARGSAADLQPGTIAVTEADGGPRLGARVRVTDSTGKSQTLRVSALLAPTIDAQQIGALTAEPTFAGLVGRTAPTVAFLDVDSGAQTKTKDAIEARADQRPDITAEEGNVTGQLVSSIFDFVINAVNGLLGMSVIVALIGIINTLSLSILERRRELGLLRVVGMLDGRVQRMVRLESLVIAGLGTFAGIALGLFSAWALIFSIDRIAEADIGFSLPIGQTLLVLVLGLGLGLLAALIPARRSTRLDVLEAIQAT</sequence>
<keyword evidence="5 7" id="KW-0472">Membrane</keyword>
<dbReference type="Pfam" id="PF12704">
    <property type="entry name" value="MacB_PCD"/>
    <property type="match status" value="1"/>
</dbReference>
<feature type="transmembrane region" description="Helical" evidence="7">
    <location>
        <begin position="708"/>
        <end position="729"/>
    </location>
</feature>
<reference evidence="10" key="1">
    <citation type="submission" date="2022-10" db="EMBL/GenBank/DDBJ databases">
        <title>The WGS of Solirubrobacter phytolaccae KCTC 29190.</title>
        <authorList>
            <person name="Jiang Z."/>
        </authorList>
    </citation>
    <scope>NUCLEOTIDE SEQUENCE</scope>
    <source>
        <strain evidence="10">KCTC 29190</strain>
    </source>
</reference>
<dbReference type="InterPro" id="IPR025857">
    <property type="entry name" value="MacB_PCD"/>
</dbReference>
<feature type="domain" description="ABC3 transporter permease C-terminal" evidence="8">
    <location>
        <begin position="268"/>
        <end position="388"/>
    </location>
</feature>
<accession>A0A9X3SDJ0</accession>
<feature type="transmembrane region" description="Helical" evidence="7">
    <location>
        <begin position="408"/>
        <end position="428"/>
    </location>
</feature>
<evidence type="ECO:0000256" key="6">
    <source>
        <dbReference type="ARBA" id="ARBA00038076"/>
    </source>
</evidence>
<dbReference type="GO" id="GO:0022857">
    <property type="term" value="F:transmembrane transporter activity"/>
    <property type="evidence" value="ECO:0007669"/>
    <property type="project" value="TreeGrafter"/>
</dbReference>
<feature type="transmembrane region" description="Helical" evidence="7">
    <location>
        <begin position="757"/>
        <end position="779"/>
    </location>
</feature>
<keyword evidence="4 7" id="KW-1133">Transmembrane helix</keyword>
<evidence type="ECO:0000256" key="7">
    <source>
        <dbReference type="SAM" id="Phobius"/>
    </source>
</evidence>
<feature type="transmembrane region" description="Helical" evidence="7">
    <location>
        <begin position="316"/>
        <end position="342"/>
    </location>
</feature>
<feature type="transmembrane region" description="Helical" evidence="7">
    <location>
        <begin position="12"/>
        <end position="32"/>
    </location>
</feature>
<comment type="similarity">
    <text evidence="6">Belongs to the ABC-4 integral membrane protein family.</text>
</comment>
<feature type="transmembrane region" description="Helical" evidence="7">
    <location>
        <begin position="354"/>
        <end position="376"/>
    </location>
</feature>
<dbReference type="EMBL" id="JAPDDP010000007">
    <property type="protein sequence ID" value="MDA0179747.1"/>
    <property type="molecule type" value="Genomic_DNA"/>
</dbReference>
<proteinExistence type="inferred from homology"/>
<dbReference type="GO" id="GO:0005886">
    <property type="term" value="C:plasma membrane"/>
    <property type="evidence" value="ECO:0007669"/>
    <property type="project" value="UniProtKB-SubCell"/>
</dbReference>
<dbReference type="InterPro" id="IPR050250">
    <property type="entry name" value="Macrolide_Exporter_MacB"/>
</dbReference>
<dbReference type="InterPro" id="IPR003838">
    <property type="entry name" value="ABC3_permease_C"/>
</dbReference>
<dbReference type="Pfam" id="PF02687">
    <property type="entry name" value="FtsX"/>
    <property type="match status" value="2"/>
</dbReference>
<evidence type="ECO:0000259" key="9">
    <source>
        <dbReference type="Pfam" id="PF12704"/>
    </source>
</evidence>